<dbReference type="Proteomes" id="UP000634136">
    <property type="component" value="Unassembled WGS sequence"/>
</dbReference>
<evidence type="ECO:0000313" key="2">
    <source>
        <dbReference type="Proteomes" id="UP000634136"/>
    </source>
</evidence>
<sequence>MQLRLLSHEVRSDYGVVSVSEKLFHGVEGEGASDFRTTQRNELLNRIVGEISHADFC</sequence>
<protein>
    <submittedName>
        <fullName evidence="1">Uncharacterized protein</fullName>
    </submittedName>
</protein>
<accession>A0A835CF49</accession>
<reference evidence="1" key="1">
    <citation type="submission" date="2020-09" db="EMBL/GenBank/DDBJ databases">
        <title>Genome-Enabled Discovery of Anthraquinone Biosynthesis in Senna tora.</title>
        <authorList>
            <person name="Kang S.-H."/>
            <person name="Pandey R.P."/>
            <person name="Lee C.-M."/>
            <person name="Sim J.-S."/>
            <person name="Jeong J.-T."/>
            <person name="Choi B.-S."/>
            <person name="Jung M."/>
            <person name="Ginzburg D."/>
            <person name="Zhao K."/>
            <person name="Won S.Y."/>
            <person name="Oh T.-J."/>
            <person name="Yu Y."/>
            <person name="Kim N.-H."/>
            <person name="Lee O.R."/>
            <person name="Lee T.-H."/>
            <person name="Bashyal P."/>
            <person name="Kim T.-S."/>
            <person name="Lee W.-H."/>
            <person name="Kawkins C."/>
            <person name="Kim C.-K."/>
            <person name="Kim J.S."/>
            <person name="Ahn B.O."/>
            <person name="Rhee S.Y."/>
            <person name="Sohng J.K."/>
        </authorList>
    </citation>
    <scope>NUCLEOTIDE SEQUENCE</scope>
    <source>
        <tissue evidence="1">Leaf</tissue>
    </source>
</reference>
<proteinExistence type="predicted"/>
<dbReference type="EMBL" id="JAAIUW010000002">
    <property type="protein sequence ID" value="KAF7840506.1"/>
    <property type="molecule type" value="Genomic_DNA"/>
</dbReference>
<evidence type="ECO:0000313" key="1">
    <source>
        <dbReference type="EMBL" id="KAF7840506.1"/>
    </source>
</evidence>
<gene>
    <name evidence="1" type="ORF">G2W53_002804</name>
</gene>
<dbReference type="AlphaFoldDB" id="A0A835CF49"/>
<comment type="caution">
    <text evidence="1">The sequence shown here is derived from an EMBL/GenBank/DDBJ whole genome shotgun (WGS) entry which is preliminary data.</text>
</comment>
<name>A0A835CF49_9FABA</name>
<organism evidence="1 2">
    <name type="scientific">Senna tora</name>
    <dbReference type="NCBI Taxonomy" id="362788"/>
    <lineage>
        <taxon>Eukaryota</taxon>
        <taxon>Viridiplantae</taxon>
        <taxon>Streptophyta</taxon>
        <taxon>Embryophyta</taxon>
        <taxon>Tracheophyta</taxon>
        <taxon>Spermatophyta</taxon>
        <taxon>Magnoliopsida</taxon>
        <taxon>eudicotyledons</taxon>
        <taxon>Gunneridae</taxon>
        <taxon>Pentapetalae</taxon>
        <taxon>rosids</taxon>
        <taxon>fabids</taxon>
        <taxon>Fabales</taxon>
        <taxon>Fabaceae</taxon>
        <taxon>Caesalpinioideae</taxon>
        <taxon>Cassia clade</taxon>
        <taxon>Senna</taxon>
    </lineage>
</organism>
<keyword evidence="2" id="KW-1185">Reference proteome</keyword>